<protein>
    <recommendedName>
        <fullName evidence="3">Photosystem I assembly factor PSA3, chloroplastic</fullName>
    </recommendedName>
</protein>
<dbReference type="Proteomes" id="UP000327013">
    <property type="component" value="Chromosome 3"/>
</dbReference>
<dbReference type="AlphaFoldDB" id="A0A5N6QVJ7"/>
<organism evidence="1 2">
    <name type="scientific">Carpinus fangiana</name>
    <dbReference type="NCBI Taxonomy" id="176857"/>
    <lineage>
        <taxon>Eukaryota</taxon>
        <taxon>Viridiplantae</taxon>
        <taxon>Streptophyta</taxon>
        <taxon>Embryophyta</taxon>
        <taxon>Tracheophyta</taxon>
        <taxon>Spermatophyta</taxon>
        <taxon>Magnoliopsida</taxon>
        <taxon>eudicotyledons</taxon>
        <taxon>Gunneridae</taxon>
        <taxon>Pentapetalae</taxon>
        <taxon>rosids</taxon>
        <taxon>fabids</taxon>
        <taxon>Fagales</taxon>
        <taxon>Betulaceae</taxon>
        <taxon>Carpinus</taxon>
    </lineage>
</organism>
<sequence length="294" mass="32749">MVVVSTPTSTLSSPTTNLTTHFTNITCKPVSPLLQFFHQVYGNSTRPSRPKVPNSNGVLSVRAYMENPNSISGFASKVIGSLPVVGLIARIMSDEGGLGGEIIDFTEFRMRVGNKCSISDSRAFYEFQERRGRAGDPLYVLLCCWLAAVGAGLLKSEEILEGVARLRISNDIEFEEETFLSMMNEAKERRVKSKVAAPTIPMEIRVEKALEAVYVCCFGRDLIEERDKSLLSIMLASVFPTVEQSEIQRIVDEKSRRVAEGSDNNNVLEPKPLTKEAVKMQMKDLEFLKQNQET</sequence>
<name>A0A5N6QVJ7_9ROSI</name>
<dbReference type="OrthoDB" id="2013100at2759"/>
<dbReference type="PANTHER" id="PTHR36770:SF1">
    <property type="entry name" value="PHOTOSYSTEM I ASSEMBLY FACTOR PSA3, CHLOROPLASTIC"/>
    <property type="match status" value="1"/>
</dbReference>
<dbReference type="InterPro" id="IPR037736">
    <property type="entry name" value="PSA3"/>
</dbReference>
<keyword evidence="2" id="KW-1185">Reference proteome</keyword>
<evidence type="ECO:0000313" key="1">
    <source>
        <dbReference type="EMBL" id="KAE8021549.1"/>
    </source>
</evidence>
<dbReference type="EMBL" id="CM017323">
    <property type="protein sequence ID" value="KAE8021549.1"/>
    <property type="molecule type" value="Genomic_DNA"/>
</dbReference>
<dbReference type="GO" id="GO:0048564">
    <property type="term" value="P:photosystem I assembly"/>
    <property type="evidence" value="ECO:0007669"/>
    <property type="project" value="InterPro"/>
</dbReference>
<reference evidence="1 2" key="1">
    <citation type="submission" date="2019-06" db="EMBL/GenBank/DDBJ databases">
        <title>A chromosomal-level reference genome of Carpinus fangiana (Coryloideae, Betulaceae).</title>
        <authorList>
            <person name="Yang X."/>
            <person name="Wang Z."/>
            <person name="Zhang L."/>
            <person name="Hao G."/>
            <person name="Liu J."/>
            <person name="Yang Y."/>
        </authorList>
    </citation>
    <scope>NUCLEOTIDE SEQUENCE [LARGE SCALE GENOMIC DNA]</scope>
    <source>
        <strain evidence="1">Cfa_2016G</strain>
        <tissue evidence="1">Leaf</tissue>
    </source>
</reference>
<gene>
    <name evidence="1" type="ORF">FH972_007430</name>
</gene>
<accession>A0A5N6QVJ7</accession>
<proteinExistence type="predicted"/>
<evidence type="ECO:0000313" key="2">
    <source>
        <dbReference type="Proteomes" id="UP000327013"/>
    </source>
</evidence>
<dbReference type="PANTHER" id="PTHR36770">
    <property type="entry name" value="PHOTOSYSTEM I ASSEMBLY FACTOR PSA3, CHLOROPLASTIC"/>
    <property type="match status" value="1"/>
</dbReference>
<evidence type="ECO:0008006" key="3">
    <source>
        <dbReference type="Google" id="ProtNLM"/>
    </source>
</evidence>